<sequence length="782" mass="86765">MLTASFRPPSGGWYSRPPPQMQRRGRSRQISPVALARQASEERRLLLYVEKQREAEIAIHTNVFGPPRAPSLPQSEKADPSLTHPQEQGCGSDASSPVCSPSHSTNSKADSMKSADRSPSSTRSLSPTPSGSLGSAESSAPSSISLDSYDSPPSPPRSLEDQVQVAYALDDIRLAKILLLKLKGIDVTSDNDPRIDEVRDEDFDMCFVPSGPLKLEEPELLVVQETRRRQQQKWEEAQRRQRLRGCERVWEEEKHRLHTERLRAIRRREEDIAVEEERRRIAEVHKRQEAELALRQRSTRVGFSMVQRQTVSYGKLSQARLERCSSKRDEDLFQYSFMRPMNLSTTPPKRGFTSPKPLRNDTTSKPPGGQQRTVSFKEVMSSMDGKLFPLDAAERAEEARRIAGISTVTSPSRHRHHNSARSDLLLSLLHVVEWQEGERRKAKGKDVERPAQFLEQSPLCSTPTPVLLIPSTDSIPPMSSSVATSRSNSWLSFGSWRSSVTGITSPEASSPVIDSPKCSMSSLQLPTFYDSQRDINPRSSFVRVSLDETPLSPPKAQRRAREVQTSRPPVDVPSLAGQSRGLESMGKSLVRHVSRSVHGIVDVARGLQSAYVSTTMFSVGAAPSHSSMSSSQSRAGSSSRRSFRPYGYRARPGDVKKFTSLTTPSPTNTSPEPIHFIPLVSPFPPSATLVVHHSAVTHSPIIPSPLRPRTPPTALAYRMRPVANPEILRLRALQNLMYLRGKEWEGRGREGGLGCGKERLLGVAFEGRGPSGLGCEIRFVIA</sequence>
<gene>
    <name evidence="2" type="ORF">BJ212DRAFT_1275505</name>
</gene>
<feature type="region of interest" description="Disordered" evidence="1">
    <location>
        <begin position="62"/>
        <end position="160"/>
    </location>
</feature>
<keyword evidence="3" id="KW-1185">Reference proteome</keyword>
<dbReference type="RefSeq" id="XP_041191109.1">
    <property type="nucleotide sequence ID" value="XM_041331225.1"/>
</dbReference>
<dbReference type="AlphaFoldDB" id="A0A9P7JBT9"/>
<feature type="compositionally biased region" description="Low complexity" evidence="1">
    <location>
        <begin position="117"/>
        <end position="151"/>
    </location>
</feature>
<feature type="compositionally biased region" description="Polar residues" evidence="1">
    <location>
        <begin position="360"/>
        <end position="372"/>
    </location>
</feature>
<comment type="caution">
    <text evidence="2">The sequence shown here is derived from an EMBL/GenBank/DDBJ whole genome shotgun (WGS) entry which is preliminary data.</text>
</comment>
<dbReference type="OrthoDB" id="3270558at2759"/>
<evidence type="ECO:0000313" key="2">
    <source>
        <dbReference type="EMBL" id="KAG1813235.1"/>
    </source>
</evidence>
<feature type="region of interest" description="Disordered" evidence="1">
    <location>
        <begin position="621"/>
        <end position="670"/>
    </location>
</feature>
<name>A0A9P7JBT9_9AGAM</name>
<reference evidence="2" key="1">
    <citation type="journal article" date="2020" name="New Phytol.">
        <title>Comparative genomics reveals dynamic genome evolution in host specialist ectomycorrhizal fungi.</title>
        <authorList>
            <person name="Lofgren L.A."/>
            <person name="Nguyen N.H."/>
            <person name="Vilgalys R."/>
            <person name="Ruytinx J."/>
            <person name="Liao H.L."/>
            <person name="Branco S."/>
            <person name="Kuo A."/>
            <person name="LaButti K."/>
            <person name="Lipzen A."/>
            <person name="Andreopoulos W."/>
            <person name="Pangilinan J."/>
            <person name="Riley R."/>
            <person name="Hundley H."/>
            <person name="Na H."/>
            <person name="Barry K."/>
            <person name="Grigoriev I.V."/>
            <person name="Stajich J.E."/>
            <person name="Kennedy P.G."/>
        </authorList>
    </citation>
    <scope>NUCLEOTIDE SEQUENCE</scope>
    <source>
        <strain evidence="2">MN1</strain>
    </source>
</reference>
<organism evidence="2 3">
    <name type="scientific">Suillus subaureus</name>
    <dbReference type="NCBI Taxonomy" id="48587"/>
    <lineage>
        <taxon>Eukaryota</taxon>
        <taxon>Fungi</taxon>
        <taxon>Dikarya</taxon>
        <taxon>Basidiomycota</taxon>
        <taxon>Agaricomycotina</taxon>
        <taxon>Agaricomycetes</taxon>
        <taxon>Agaricomycetidae</taxon>
        <taxon>Boletales</taxon>
        <taxon>Suillineae</taxon>
        <taxon>Suillaceae</taxon>
        <taxon>Suillus</taxon>
    </lineage>
</organism>
<evidence type="ECO:0000313" key="3">
    <source>
        <dbReference type="Proteomes" id="UP000807769"/>
    </source>
</evidence>
<feature type="compositionally biased region" description="Polar residues" evidence="1">
    <location>
        <begin position="93"/>
        <end position="109"/>
    </location>
</feature>
<proteinExistence type="predicted"/>
<protein>
    <submittedName>
        <fullName evidence="2">Uncharacterized protein</fullName>
    </submittedName>
</protein>
<dbReference type="Proteomes" id="UP000807769">
    <property type="component" value="Unassembled WGS sequence"/>
</dbReference>
<accession>A0A9P7JBT9</accession>
<dbReference type="EMBL" id="JABBWG010000024">
    <property type="protein sequence ID" value="KAG1813235.1"/>
    <property type="molecule type" value="Genomic_DNA"/>
</dbReference>
<dbReference type="GeneID" id="64625242"/>
<evidence type="ECO:0000256" key="1">
    <source>
        <dbReference type="SAM" id="MobiDB-lite"/>
    </source>
</evidence>
<feature type="region of interest" description="Disordered" evidence="1">
    <location>
        <begin position="1"/>
        <end position="41"/>
    </location>
</feature>
<feature type="compositionally biased region" description="Low complexity" evidence="1">
    <location>
        <begin position="659"/>
        <end position="670"/>
    </location>
</feature>
<feature type="compositionally biased region" description="Low complexity" evidence="1">
    <location>
        <begin position="624"/>
        <end position="640"/>
    </location>
</feature>
<feature type="region of interest" description="Disordered" evidence="1">
    <location>
        <begin position="342"/>
        <end position="372"/>
    </location>
</feature>
<feature type="region of interest" description="Disordered" evidence="1">
    <location>
        <begin position="546"/>
        <end position="582"/>
    </location>
</feature>